<keyword evidence="1 4" id="KW-0245">EGF-like domain</keyword>
<name>A0ABY7DU81_MYAAR</name>
<dbReference type="PROSITE" id="PS50026">
    <property type="entry name" value="EGF_3"/>
    <property type="match status" value="3"/>
</dbReference>
<dbReference type="InterPro" id="IPR011042">
    <property type="entry name" value="6-blade_b-propeller_TolB-like"/>
</dbReference>
<dbReference type="Pfam" id="PF25021">
    <property type="entry name" value="TEN_NHL"/>
    <property type="match status" value="1"/>
</dbReference>
<feature type="disulfide bond" evidence="4">
    <location>
        <begin position="844"/>
        <end position="854"/>
    </location>
</feature>
<dbReference type="InterPro" id="IPR056820">
    <property type="entry name" value="TEN_TTR-like"/>
</dbReference>
<dbReference type="InterPro" id="IPR056822">
    <property type="entry name" value="TEN_NHL"/>
</dbReference>
<dbReference type="PROSITE" id="PS00022">
    <property type="entry name" value="EGF_1"/>
    <property type="match status" value="4"/>
</dbReference>
<keyword evidence="6" id="KW-0812">Transmembrane</keyword>
<dbReference type="SMART" id="SM00181">
    <property type="entry name" value="EGF"/>
    <property type="match status" value="8"/>
</dbReference>
<evidence type="ECO:0000256" key="3">
    <source>
        <dbReference type="ARBA" id="ARBA00023157"/>
    </source>
</evidence>
<dbReference type="PROSITE" id="PS01186">
    <property type="entry name" value="EGF_2"/>
    <property type="match status" value="3"/>
</dbReference>
<dbReference type="EMBL" id="CP111014">
    <property type="protein sequence ID" value="WAR00233.1"/>
    <property type="molecule type" value="Genomic_DNA"/>
</dbReference>
<feature type="domain" description="EGF-like" evidence="7">
    <location>
        <begin position="674"/>
        <end position="706"/>
    </location>
</feature>
<keyword evidence="3 4" id="KW-1015">Disulfide bond</keyword>
<dbReference type="PANTHER" id="PTHR11219">
    <property type="entry name" value="TENEURIN AND N-ACETYLGLUCOSAMINE-1-PHOSPHODIESTER ALPHA-N-ACETYLGLUCOSAMINIDASE"/>
    <property type="match status" value="1"/>
</dbReference>
<dbReference type="InterPro" id="IPR008969">
    <property type="entry name" value="CarboxyPept-like_regulatory"/>
</dbReference>
<dbReference type="Gene3D" id="2.10.25.10">
    <property type="entry name" value="Laminin"/>
    <property type="match status" value="6"/>
</dbReference>
<dbReference type="InterPro" id="IPR057629">
    <property type="entry name" value="Teneurin1-4_GBD"/>
</dbReference>
<feature type="transmembrane region" description="Helical" evidence="6">
    <location>
        <begin position="439"/>
        <end position="459"/>
    </location>
</feature>
<dbReference type="Pfam" id="PF25020">
    <property type="entry name" value="TTR_TEN1-4"/>
    <property type="match status" value="1"/>
</dbReference>
<keyword evidence="6" id="KW-0472">Membrane</keyword>
<protein>
    <submittedName>
        <fullName evidence="8">TENM-like protein</fullName>
    </submittedName>
</protein>
<keyword evidence="2" id="KW-0677">Repeat</keyword>
<feature type="domain" description="EGF-like" evidence="7">
    <location>
        <begin position="745"/>
        <end position="778"/>
    </location>
</feature>
<evidence type="ECO:0000313" key="8">
    <source>
        <dbReference type="EMBL" id="WAR00233.1"/>
    </source>
</evidence>
<dbReference type="InterPro" id="IPR056823">
    <property type="entry name" value="TEN-like_YD-shell"/>
</dbReference>
<feature type="disulfide bond" evidence="4">
    <location>
        <begin position="865"/>
        <end position="874"/>
    </location>
</feature>
<proteinExistence type="predicted"/>
<feature type="region of interest" description="Disordered" evidence="5">
    <location>
        <begin position="194"/>
        <end position="237"/>
    </location>
</feature>
<dbReference type="SUPFAM" id="SSF63825">
    <property type="entry name" value="YWTD domain"/>
    <property type="match status" value="1"/>
</dbReference>
<feature type="domain" description="EGF-like" evidence="7">
    <location>
        <begin position="840"/>
        <end position="875"/>
    </location>
</feature>
<organism evidence="8 9">
    <name type="scientific">Mya arenaria</name>
    <name type="common">Soft-shell clam</name>
    <dbReference type="NCBI Taxonomy" id="6604"/>
    <lineage>
        <taxon>Eukaryota</taxon>
        <taxon>Metazoa</taxon>
        <taxon>Spiralia</taxon>
        <taxon>Lophotrochozoa</taxon>
        <taxon>Mollusca</taxon>
        <taxon>Bivalvia</taxon>
        <taxon>Autobranchia</taxon>
        <taxon>Heteroconchia</taxon>
        <taxon>Euheterodonta</taxon>
        <taxon>Imparidentia</taxon>
        <taxon>Neoheterodontei</taxon>
        <taxon>Myida</taxon>
        <taxon>Myoidea</taxon>
        <taxon>Myidae</taxon>
        <taxon>Mya</taxon>
    </lineage>
</organism>
<accession>A0ABY7DU81</accession>
<evidence type="ECO:0000313" key="9">
    <source>
        <dbReference type="Proteomes" id="UP001164746"/>
    </source>
</evidence>
<feature type="disulfide bond" evidence="4">
    <location>
        <begin position="768"/>
        <end position="777"/>
    </location>
</feature>
<dbReference type="InterPro" id="IPR000742">
    <property type="entry name" value="EGF"/>
</dbReference>
<evidence type="ECO:0000256" key="2">
    <source>
        <dbReference type="ARBA" id="ARBA00022737"/>
    </source>
</evidence>
<evidence type="ECO:0000256" key="5">
    <source>
        <dbReference type="SAM" id="MobiDB-lite"/>
    </source>
</evidence>
<evidence type="ECO:0000259" key="7">
    <source>
        <dbReference type="PROSITE" id="PS50026"/>
    </source>
</evidence>
<evidence type="ECO:0000256" key="1">
    <source>
        <dbReference type="ARBA" id="ARBA00022536"/>
    </source>
</evidence>
<evidence type="ECO:0000256" key="6">
    <source>
        <dbReference type="SAM" id="Phobius"/>
    </source>
</evidence>
<dbReference type="PANTHER" id="PTHR11219:SF69">
    <property type="entry name" value="TENEURIN-A"/>
    <property type="match status" value="1"/>
</dbReference>
<dbReference type="Gene3D" id="2.120.10.30">
    <property type="entry name" value="TolB, C-terminal domain"/>
    <property type="match status" value="2"/>
</dbReference>
<dbReference type="Pfam" id="PF25024">
    <property type="entry name" value="EGF_TEN"/>
    <property type="match status" value="1"/>
</dbReference>
<reference evidence="8" key="1">
    <citation type="submission" date="2022-11" db="EMBL/GenBank/DDBJ databases">
        <title>Centuries of genome instability and evolution in soft-shell clam transmissible cancer (bioRxiv).</title>
        <authorList>
            <person name="Hart S.F.M."/>
            <person name="Yonemitsu M.A."/>
            <person name="Giersch R.M."/>
            <person name="Beal B.F."/>
            <person name="Arriagada G."/>
            <person name="Davis B.W."/>
            <person name="Ostrander E.A."/>
            <person name="Goff S.P."/>
            <person name="Metzger M.J."/>
        </authorList>
    </citation>
    <scope>NUCLEOTIDE SEQUENCE</scope>
    <source>
        <strain evidence="8">MELC-2E11</strain>
        <tissue evidence="8">Siphon/mantle</tissue>
    </source>
</reference>
<dbReference type="Pfam" id="PF23093">
    <property type="entry name" value="GBD_Tenm3"/>
    <property type="match status" value="1"/>
</dbReference>
<dbReference type="InterPro" id="IPR057627">
    <property type="entry name" value="FN-plug_TEN1-4"/>
</dbReference>
<keyword evidence="9" id="KW-1185">Reference proteome</keyword>
<dbReference type="Proteomes" id="UP001164746">
    <property type="component" value="Chromosome 3"/>
</dbReference>
<feature type="compositionally biased region" description="Pro residues" evidence="5">
    <location>
        <begin position="201"/>
        <end position="216"/>
    </location>
</feature>
<keyword evidence="6" id="KW-1133">Transmembrane helix</keyword>
<dbReference type="Pfam" id="PF24329">
    <property type="entry name" value="FN-plug_TEN1-4"/>
    <property type="match status" value="1"/>
</dbReference>
<feature type="disulfide bond" evidence="4">
    <location>
        <begin position="696"/>
        <end position="705"/>
    </location>
</feature>
<feature type="compositionally biased region" description="Basic and acidic residues" evidence="5">
    <location>
        <begin position="47"/>
        <end position="56"/>
    </location>
</feature>
<dbReference type="InterPro" id="IPR051216">
    <property type="entry name" value="Teneurin"/>
</dbReference>
<gene>
    <name evidence="8" type="ORF">MAR_024605</name>
</gene>
<dbReference type="SUPFAM" id="SSF49464">
    <property type="entry name" value="Carboxypeptidase regulatory domain-like"/>
    <property type="match status" value="1"/>
</dbReference>
<dbReference type="CDD" id="cd00054">
    <property type="entry name" value="EGF_CA"/>
    <property type="match status" value="1"/>
</dbReference>
<comment type="caution">
    <text evidence="4">Lacks conserved residue(s) required for the propagation of feature annotation.</text>
</comment>
<feature type="compositionally biased region" description="Polar residues" evidence="5">
    <location>
        <begin position="108"/>
        <end position="119"/>
    </location>
</feature>
<evidence type="ECO:0000256" key="4">
    <source>
        <dbReference type="PROSITE-ProRule" id="PRU00076"/>
    </source>
</evidence>
<dbReference type="Pfam" id="PF25023">
    <property type="entry name" value="TEN_YD-shell"/>
    <property type="match status" value="1"/>
</dbReference>
<feature type="region of interest" description="Disordered" evidence="5">
    <location>
        <begin position="1"/>
        <end position="161"/>
    </location>
</feature>
<feature type="compositionally biased region" description="Polar residues" evidence="5">
    <location>
        <begin position="74"/>
        <end position="87"/>
    </location>
</feature>
<sequence length="1696" mass="188575">MRVVSPVAMEMSSMSTTPGLKPKPRPAGRRVSGRDKRGSKTYSSSEDDLHSDENLRPYEAIKMSHHEKKLNSFGIPSTGNEYMSTPVTPLMDRPTHGGNKHRKVKARTASNASTSSQGRLYSYVSGSDGDDDENDTSSSSNRKHGHWRKGSHSTASSSNEMDMYRMRNDQVSHLSMSEDSDDAHTALTASPARFSQTGTMPLPPPTAPPPPPPPIEDIPQRATPQHQPKLPMGGPCKHHQLAQQRSLQFGPQIRGNYSDIENLRRAQQLEHEHIRRQHSDSETCFSCNHGANHYSEGDGSEYEPHFLVQTPNGNIFIPQSQVMGPDGQPKFPLNVPRSGSIPINLLACDPQSPNGGVVRPLEPATMPRQFAANSDHPVTFTRNDRQNFVYPHQISATSPTVPFYPAGQMTTQDFGYYDKFKNTKHEWKKKIRQRCSWKCFAIIVLVLMLVSLGFIGYLLKTRFDRDAVEVKDVQGPNNSGGLGSTISPVDLPVAMYQVGERTTQTIPPHAFWQSRFAQDEDRFVKFNLTLPADGVLGVYGRRGMAPSVAQFDFFEVIDGRSMSARTKRAVKGTLDTALTKFLEAGVWFVALYNDQDRPQTVVFNSQFYKPETGCPGDCHGHGDCIDGQCVCYRGYMGWDCLQSSCPVLCSGNGNYIRGQCQCFDGWKGRECDLRADECLVPNCNGNGRCVNGQCICHPGFQGVDCGEVGCLLPNCSGNGVCSLGQCVCYRGFRGTDCSIPDKINITHLCANDCSGHGVYNVDLGRCECESLFTGSDCETEICRLECYHGNCQNQKCVCDTGWGGALCDQLRCDHRCDGVRGFCNNGSCECRKGWNGKHCSLDGCPNDCSINGVCVVSMQGWQCKCQAGWKGEACDHNMETSCKDHVDNDEDGLRDCMDPDCCESPECVDNMYCRASPDPAEILLRKQPPSTTASFYEKVKFLVEENSVQMETSKNAFNESQVSVIRGRVQSLDGTPLVGVRVDIDKQPLYGYTRTRAVGMFDILVNGGGSVTLKFSRQPFLPQTLMWLMNSALKPVVLSTWQHTQLGSCPEQSTIIPESQVLQESISIPGTSVNLVYHSSETPGYRSVILIQMTPREMPPALAQVHLRVSVEGILYEKTFEADPELKYTYAWDRRNAYKQKVYGIVPVRVSVGYQYSGCRYIFWESRSTTMSGFDLTSSEIGHWNLDLHHTYNFQEGILHKGDGTNVYLKEKPKKLISILGNGQRRRADCDGCNGPARDNRLLAPVALASSRDGSLYVWDYNFIRKLSPSREEIASILQIGTYTSHKPYMTVSPVDSRLYISDYMNRRIIHVKTMGPVRDLQENFEVVAGTGDECTPGERDLCGDGQLALAARFLHPKGIAVNKDGVIYVADGANIRKIGTDGIITTVIGSQDQPRAWKPMSCDSSMPADEVRLHWPTALAIDPLDDTLHILDDHIVLKLTKDNRVVTVAGRPITCPQIDVNFLPMGVLADDEQASSIADHVKLVEPESMAFGPHGDLYVVESDTHHINRVRVVTTDGRIHHFAGTKSKCDCQQNNCQCYDPKESSAAQALFEQLTAITVTPDGIVHFADSGNLRVFSIISELPTLNWLGQYEVVSTETKELYIFNRYGQQIHTVNLMTDQYMYNFTYNINSFYGKVVAVTDNAGKSIQIERDYERQAKEILSPTGEKSQLQMDNMQRLQRFMSPDNTAPDLHLRT</sequence>
<feature type="compositionally biased region" description="Basic residues" evidence="5">
    <location>
        <begin position="141"/>
        <end position="151"/>
    </location>
</feature>